<dbReference type="AlphaFoldDB" id="A0A6M4A3R1"/>
<evidence type="ECO:0000313" key="3">
    <source>
        <dbReference type="Proteomes" id="UP000274350"/>
    </source>
</evidence>
<gene>
    <name evidence="2" type="ORF">EJG51_009155</name>
</gene>
<organism evidence="2 3">
    <name type="scientific">Undibacterium piscinae</name>
    <dbReference type="NCBI Taxonomy" id="2495591"/>
    <lineage>
        <taxon>Bacteria</taxon>
        <taxon>Pseudomonadati</taxon>
        <taxon>Pseudomonadota</taxon>
        <taxon>Betaproteobacteria</taxon>
        <taxon>Burkholderiales</taxon>
        <taxon>Oxalobacteraceae</taxon>
        <taxon>Undibacterium</taxon>
    </lineage>
</organism>
<reference evidence="2 3" key="1">
    <citation type="journal article" date="2019" name="Int. J. Syst. Evol. Microbiol.">
        <title>Undibacterium piscinae sp. nov., isolated from Korean shiner intestine.</title>
        <authorList>
            <person name="Lee S.Y."/>
            <person name="Kang W."/>
            <person name="Kim P.S."/>
            <person name="Kim H.S."/>
            <person name="Sung H."/>
            <person name="Shin N.R."/>
            <person name="Whon T.W."/>
            <person name="Yun J.H."/>
            <person name="Lee J.Y."/>
            <person name="Lee J.Y."/>
            <person name="Jung M.J."/>
            <person name="Jeong Y.S."/>
            <person name="Tak E.J."/>
            <person name="Han J.E."/>
            <person name="Hyun D.W."/>
            <person name="Kang M.S."/>
            <person name="Lee K.E."/>
            <person name="Lee B.H."/>
            <person name="Bae J.W."/>
        </authorList>
    </citation>
    <scope>NUCLEOTIDE SEQUENCE [LARGE SCALE GENOMIC DNA]</scope>
    <source>
        <strain evidence="2 3">S11R28</strain>
    </source>
</reference>
<keyword evidence="3" id="KW-1185">Reference proteome</keyword>
<dbReference type="EMBL" id="CP051152">
    <property type="protein sequence ID" value="QJQ05992.1"/>
    <property type="molecule type" value="Genomic_DNA"/>
</dbReference>
<evidence type="ECO:0000313" key="2">
    <source>
        <dbReference type="EMBL" id="QJQ05992.1"/>
    </source>
</evidence>
<evidence type="ECO:0000259" key="1">
    <source>
        <dbReference type="Pfam" id="PF01814"/>
    </source>
</evidence>
<dbReference type="Pfam" id="PF01814">
    <property type="entry name" value="Hemerythrin"/>
    <property type="match status" value="1"/>
</dbReference>
<protein>
    <submittedName>
        <fullName evidence="2">Hemerythrin domain-containing protein</fullName>
    </submittedName>
</protein>
<sequence length="200" mass="22336">MRHTFSLDLVNSVNSPIPRGSVDNLFSSAPGFDQPLAVLKHCHDRIRKQLGTLDKMLKHLPQHGADEQARQAAFAILRYFTDAAPLHHEDEEIDLLPTLEATAQGEDAALLAQLLPRILQQHLEMATQWANLELQLKAISLGVSAALSEPDVEQFKAIYFDHMQTEETQIAPMAKRIFSDTQMKALGSAMQERRGIPTHV</sequence>
<accession>A0A6M4A3R1</accession>
<dbReference type="InterPro" id="IPR012312">
    <property type="entry name" value="Hemerythrin-like"/>
</dbReference>
<dbReference type="CDD" id="cd12108">
    <property type="entry name" value="Hr-like"/>
    <property type="match status" value="1"/>
</dbReference>
<dbReference type="Proteomes" id="UP000274350">
    <property type="component" value="Chromosome"/>
</dbReference>
<proteinExistence type="predicted"/>
<dbReference type="Gene3D" id="1.20.120.520">
    <property type="entry name" value="nmb1532 protein domain like"/>
    <property type="match status" value="1"/>
</dbReference>
<feature type="domain" description="Hemerythrin-like" evidence="1">
    <location>
        <begin position="35"/>
        <end position="174"/>
    </location>
</feature>
<dbReference type="KEGG" id="upi:EJG51_009155"/>
<name>A0A6M4A3R1_9BURK</name>